<name>A0A7S2VI32_9STRA</name>
<evidence type="ECO:0000313" key="7">
    <source>
        <dbReference type="EMBL" id="CAD9632348.1"/>
    </source>
</evidence>
<dbReference type="InterPro" id="IPR011012">
    <property type="entry name" value="Longin-like_dom_sf"/>
</dbReference>
<protein>
    <recommendedName>
        <fullName evidence="6">MHD domain-containing protein</fullName>
    </recommendedName>
</protein>
<feature type="domain" description="MHD" evidence="6">
    <location>
        <begin position="230"/>
        <end position="493"/>
    </location>
</feature>
<dbReference type="GO" id="GO:0012505">
    <property type="term" value="C:endomembrane system"/>
    <property type="evidence" value="ECO:0007669"/>
    <property type="project" value="UniProtKB-SubCell"/>
</dbReference>
<evidence type="ECO:0000259" key="6">
    <source>
        <dbReference type="PROSITE" id="PS51072"/>
    </source>
</evidence>
<dbReference type="Gene3D" id="3.30.450.60">
    <property type="match status" value="1"/>
</dbReference>
<proteinExistence type="inferred from homology"/>
<keyword evidence="2 5" id="KW-0813">Transport</keyword>
<evidence type="ECO:0000256" key="4">
    <source>
        <dbReference type="ARBA" id="ARBA00023136"/>
    </source>
</evidence>
<dbReference type="InterPro" id="IPR050431">
    <property type="entry name" value="Adaptor_comp_med_subunit"/>
</dbReference>
<organism evidence="7">
    <name type="scientific">Skeletonema marinoi</name>
    <dbReference type="NCBI Taxonomy" id="267567"/>
    <lineage>
        <taxon>Eukaryota</taxon>
        <taxon>Sar</taxon>
        <taxon>Stramenopiles</taxon>
        <taxon>Ochrophyta</taxon>
        <taxon>Bacillariophyta</taxon>
        <taxon>Coscinodiscophyceae</taxon>
        <taxon>Thalassiosirophycidae</taxon>
        <taxon>Thalassiosirales</taxon>
        <taxon>Skeletonemataceae</taxon>
        <taxon>Skeletonema</taxon>
        <taxon>Skeletonema marinoi-dohrnii complex</taxon>
    </lineage>
</organism>
<dbReference type="PROSITE" id="PS51072">
    <property type="entry name" value="MHD"/>
    <property type="match status" value="1"/>
</dbReference>
<dbReference type="EMBL" id="HBGZ01033336">
    <property type="protein sequence ID" value="CAD9632348.1"/>
    <property type="molecule type" value="Transcribed_RNA"/>
</dbReference>
<dbReference type="Pfam" id="PF00928">
    <property type="entry name" value="Adap_comp_sub"/>
    <property type="match status" value="1"/>
</dbReference>
<reference evidence="7" key="1">
    <citation type="submission" date="2021-01" db="EMBL/GenBank/DDBJ databases">
        <authorList>
            <person name="Corre E."/>
            <person name="Pelletier E."/>
            <person name="Niang G."/>
            <person name="Scheremetjew M."/>
            <person name="Finn R."/>
            <person name="Kale V."/>
            <person name="Holt S."/>
            <person name="Cochrane G."/>
            <person name="Meng A."/>
            <person name="Brown T."/>
            <person name="Cohen L."/>
        </authorList>
    </citation>
    <scope>NUCLEOTIDE SEQUENCE</scope>
    <source>
        <strain evidence="7">SM1012Den-03</strain>
    </source>
</reference>
<dbReference type="SUPFAM" id="SSF64356">
    <property type="entry name" value="SNARE-like"/>
    <property type="match status" value="1"/>
</dbReference>
<dbReference type="GO" id="GO:0016192">
    <property type="term" value="P:vesicle-mediated transport"/>
    <property type="evidence" value="ECO:0007669"/>
    <property type="project" value="InterPro"/>
</dbReference>
<evidence type="ECO:0000256" key="1">
    <source>
        <dbReference type="ARBA" id="ARBA00004308"/>
    </source>
</evidence>
<dbReference type="SUPFAM" id="SSF49447">
    <property type="entry name" value="Second domain of Mu2 adaptin subunit (ap50) of ap2 adaptor"/>
    <property type="match status" value="1"/>
</dbReference>
<dbReference type="FunFam" id="3.30.450.60:FF:000002">
    <property type="entry name" value="AP-2 complex subunit mu, putative"/>
    <property type="match status" value="1"/>
</dbReference>
<dbReference type="InterPro" id="IPR036168">
    <property type="entry name" value="AP2_Mu_C_sf"/>
</dbReference>
<sequence>MITNFFVLSPRGDTVIAKSYRSKSGVGAHERSHTEAFFRKVKFWDGVAPGTPGMDTTLGLGSGGNKLSADSLSGGSGEGSEAKDSKKFGDAPPVFVMPDGYSYMHVKRNGLIFGCATEKNISPVVVIELLSKIAKVFKDYCGTLSEESIRKNFILLYELLDELLDYGYPQVTQTENLKAFVYNEPIVVSAVADTGKMINPKTASASAVHKPVISSVNADGKKTSLAANQKNEIFVDILERLSVLFSSNGYVLNSTIDGCIQMKSYLAGNPQLRLALNEDLIVGKNSGSTSYSSGVTVDDINFNDCVNLSEWDHGRTLSFYPPDGEFIVLSYRMTGEFKTPFRIFPSIEEVEPNKLEIAVHIRAEIPDNHFGANVSIEVPLPHSTTTATCNVVSTPGATGVNAEYVSQDKKLVWTLKKFPGCTEQTMRAKITLSGPCTSQIRREIGPINMSYEIPMYNVSSLQVRYLRIAENMPGYTPYRWVRYVTQSNSYVCRL</sequence>
<dbReference type="PANTHER" id="PTHR10529">
    <property type="entry name" value="AP COMPLEX SUBUNIT MU"/>
    <property type="match status" value="1"/>
</dbReference>
<dbReference type="GO" id="GO:0030131">
    <property type="term" value="C:clathrin adaptor complex"/>
    <property type="evidence" value="ECO:0007669"/>
    <property type="project" value="UniProtKB-UniRule"/>
</dbReference>
<comment type="subcellular location">
    <subcellularLocation>
        <location evidence="1">Endomembrane system</location>
    </subcellularLocation>
</comment>
<evidence type="ECO:0000256" key="2">
    <source>
        <dbReference type="ARBA" id="ARBA00022448"/>
    </source>
</evidence>
<keyword evidence="4" id="KW-0472">Membrane</keyword>
<gene>
    <name evidence="7" type="ORF">SMAR0320_LOCUS23875</name>
</gene>
<dbReference type="InterPro" id="IPR028565">
    <property type="entry name" value="MHD"/>
</dbReference>
<dbReference type="PIRSF" id="PIRSF005992">
    <property type="entry name" value="Clathrin_mu"/>
    <property type="match status" value="1"/>
</dbReference>
<evidence type="ECO:0000256" key="5">
    <source>
        <dbReference type="PIRNR" id="PIRNR005992"/>
    </source>
</evidence>
<dbReference type="CDD" id="cd09253">
    <property type="entry name" value="AP-4_Mu4_Cterm"/>
    <property type="match status" value="1"/>
</dbReference>
<keyword evidence="3 5" id="KW-0653">Protein transport</keyword>
<dbReference type="Gene3D" id="2.60.40.1170">
    <property type="entry name" value="Mu homology domain, subdomain B"/>
    <property type="match status" value="2"/>
</dbReference>
<dbReference type="GO" id="GO:0006886">
    <property type="term" value="P:intracellular protein transport"/>
    <property type="evidence" value="ECO:0007669"/>
    <property type="project" value="UniProtKB-UniRule"/>
</dbReference>
<dbReference type="AlphaFoldDB" id="A0A7S2VI32"/>
<accession>A0A7S2VI32</accession>
<evidence type="ECO:0000256" key="3">
    <source>
        <dbReference type="ARBA" id="ARBA00022927"/>
    </source>
</evidence>
<comment type="similarity">
    <text evidence="5">Belongs to the adaptor complexes medium subunit family.</text>
</comment>
<dbReference type="InterPro" id="IPR001392">
    <property type="entry name" value="Clathrin_mu"/>
</dbReference>